<reference evidence="1 2" key="1">
    <citation type="submission" date="2019-06" db="EMBL/GenBank/DDBJ databases">
        <title>Sequencing the genomes of 1000 actinobacteria strains.</title>
        <authorList>
            <person name="Klenk H.-P."/>
        </authorList>
    </citation>
    <scope>NUCLEOTIDE SEQUENCE [LARGE SCALE GENOMIC DNA]</scope>
    <source>
        <strain evidence="1 2">DSM 20427</strain>
    </source>
</reference>
<dbReference type="InterPro" id="IPR052544">
    <property type="entry name" value="Bacteriocin_Proc_Enz"/>
</dbReference>
<comment type="caution">
    <text evidence="1">The sequence shown here is derived from an EMBL/GenBank/DDBJ whole genome shotgun (WGS) entry which is preliminary data.</text>
</comment>
<proteinExistence type="predicted"/>
<keyword evidence="2" id="KW-1185">Reference proteome</keyword>
<dbReference type="PANTHER" id="PTHR43745">
    <property type="entry name" value="NITROREDUCTASE MJ1384-RELATED"/>
    <property type="match status" value="1"/>
</dbReference>
<dbReference type="AlphaFoldDB" id="A0A543L0Y0"/>
<sequence>MRPIEFAGSSDIRWGSWGEDIPEQAGRVALYDQAAGFPGRKHIATKGHQSHYKPSNLKLQWQERDFGNVRKVSFARSKSHGARALASIIRYGFGLKEVPAVGRVRRFSPSGGNLGSPEAAIIVRSVPGVDPGVYHYLAHSDTFAYLGEIGPSVDEAVPDGDHEVLLVATGAIERIARKYGVLSLKICLLDAGCALTQVAHAAADRDVTITTKDHWNDETLSSVLRNDRTQHPIMAVMGMTGFERREL</sequence>
<organism evidence="1 2">
    <name type="scientific">Microbacterium lacticum</name>
    <dbReference type="NCBI Taxonomy" id="33885"/>
    <lineage>
        <taxon>Bacteria</taxon>
        <taxon>Bacillati</taxon>
        <taxon>Actinomycetota</taxon>
        <taxon>Actinomycetes</taxon>
        <taxon>Micrococcales</taxon>
        <taxon>Microbacteriaceae</taxon>
        <taxon>Microbacterium</taxon>
    </lineage>
</organism>
<dbReference type="RefSeq" id="WP_170219048.1">
    <property type="nucleotide sequence ID" value="NZ_VFPS01000001.1"/>
</dbReference>
<evidence type="ECO:0000313" key="1">
    <source>
        <dbReference type="EMBL" id="TQN00984.1"/>
    </source>
</evidence>
<name>A0A543L0Y0_9MICO</name>
<evidence type="ECO:0000313" key="2">
    <source>
        <dbReference type="Proteomes" id="UP000319804"/>
    </source>
</evidence>
<gene>
    <name evidence="1" type="ORF">FHX68_1117</name>
</gene>
<accession>A0A543L0Y0</accession>
<dbReference type="GO" id="GO:0016491">
    <property type="term" value="F:oxidoreductase activity"/>
    <property type="evidence" value="ECO:0007669"/>
    <property type="project" value="InterPro"/>
</dbReference>
<protein>
    <submittedName>
        <fullName evidence="1">SagB-type dehydrogenase family enzyme</fullName>
    </submittedName>
</protein>
<dbReference type="EMBL" id="VFPS01000001">
    <property type="protein sequence ID" value="TQN00984.1"/>
    <property type="molecule type" value="Genomic_DNA"/>
</dbReference>
<dbReference type="PANTHER" id="PTHR43745:SF2">
    <property type="entry name" value="NITROREDUCTASE MJ1384-RELATED"/>
    <property type="match status" value="1"/>
</dbReference>
<dbReference type="Proteomes" id="UP000319804">
    <property type="component" value="Unassembled WGS sequence"/>
</dbReference>
<dbReference type="Gene3D" id="3.40.109.10">
    <property type="entry name" value="NADH Oxidase"/>
    <property type="match status" value="1"/>
</dbReference>
<dbReference type="InterPro" id="IPR000415">
    <property type="entry name" value="Nitroreductase-like"/>
</dbReference>